<comment type="pathway">
    <text evidence="2">Lipid metabolism.</text>
</comment>
<keyword evidence="9" id="KW-1185">Reference proteome</keyword>
<protein>
    <recommendedName>
        <fullName evidence="3">diacylglycerol O-acyltransferase</fullName>
        <ecNumber evidence="3">2.3.1.20</ecNumber>
    </recommendedName>
</protein>
<gene>
    <name evidence="8" type="ORF">CGOC_LOCUS13335</name>
</gene>
<evidence type="ECO:0000256" key="6">
    <source>
        <dbReference type="ARBA" id="ARBA00023315"/>
    </source>
</evidence>
<keyword evidence="5" id="KW-0256">Endoplasmic reticulum</keyword>
<keyword evidence="7" id="KW-0472">Membrane</keyword>
<keyword evidence="7" id="KW-1133">Transmembrane helix</keyword>
<dbReference type="GO" id="GO:0019432">
    <property type="term" value="P:triglyceride biosynthetic process"/>
    <property type="evidence" value="ECO:0007669"/>
    <property type="project" value="TreeGrafter"/>
</dbReference>
<keyword evidence="4" id="KW-0808">Transferase</keyword>
<accession>A0A3P7N3H1</accession>
<evidence type="ECO:0000256" key="5">
    <source>
        <dbReference type="ARBA" id="ARBA00022824"/>
    </source>
</evidence>
<dbReference type="PANTHER" id="PTHR10408">
    <property type="entry name" value="STEROL O-ACYLTRANSFERASE"/>
    <property type="match status" value="1"/>
</dbReference>
<feature type="transmembrane region" description="Helical" evidence="7">
    <location>
        <begin position="32"/>
        <end position="52"/>
    </location>
</feature>
<dbReference type="AlphaFoldDB" id="A0A3P7N3H1"/>
<proteinExistence type="predicted"/>
<evidence type="ECO:0000256" key="1">
    <source>
        <dbReference type="ARBA" id="ARBA00004477"/>
    </source>
</evidence>
<keyword evidence="7" id="KW-0812">Transmembrane</keyword>
<keyword evidence="6" id="KW-0012">Acyltransferase</keyword>
<dbReference type="GO" id="GO:0005789">
    <property type="term" value="C:endoplasmic reticulum membrane"/>
    <property type="evidence" value="ECO:0007669"/>
    <property type="project" value="UniProtKB-SubCell"/>
</dbReference>
<name>A0A3P7N3H1_CYLGO</name>
<evidence type="ECO:0000256" key="2">
    <source>
        <dbReference type="ARBA" id="ARBA00005189"/>
    </source>
</evidence>
<evidence type="ECO:0000256" key="4">
    <source>
        <dbReference type="ARBA" id="ARBA00022679"/>
    </source>
</evidence>
<evidence type="ECO:0000313" key="8">
    <source>
        <dbReference type="EMBL" id="VDN36914.1"/>
    </source>
</evidence>
<sequence>MHMFRLWAYYGMMSQIPLSLITDHVIKGGRAGNIIVWLSLILGQPLAILMYMHDWYVMHQISAEKYHPKESQPCHIPGFSSVTLNMSIALVSPPHVCCMCSF</sequence>
<evidence type="ECO:0000256" key="7">
    <source>
        <dbReference type="SAM" id="Phobius"/>
    </source>
</evidence>
<dbReference type="InterPro" id="IPR014371">
    <property type="entry name" value="Oat_ACAT_DAG_ARE"/>
</dbReference>
<reference evidence="8 9" key="1">
    <citation type="submission" date="2018-11" db="EMBL/GenBank/DDBJ databases">
        <authorList>
            <consortium name="Pathogen Informatics"/>
        </authorList>
    </citation>
    <scope>NUCLEOTIDE SEQUENCE [LARGE SCALE GENOMIC DNA]</scope>
</reference>
<dbReference type="GO" id="GO:0004144">
    <property type="term" value="F:diacylglycerol O-acyltransferase activity"/>
    <property type="evidence" value="ECO:0007669"/>
    <property type="project" value="UniProtKB-EC"/>
</dbReference>
<dbReference type="EMBL" id="UYRV01130425">
    <property type="protein sequence ID" value="VDN36914.1"/>
    <property type="molecule type" value="Genomic_DNA"/>
</dbReference>
<evidence type="ECO:0000313" key="9">
    <source>
        <dbReference type="Proteomes" id="UP000271889"/>
    </source>
</evidence>
<organism evidence="8 9">
    <name type="scientific">Cylicostephanus goldi</name>
    <name type="common">Nematode worm</name>
    <dbReference type="NCBI Taxonomy" id="71465"/>
    <lineage>
        <taxon>Eukaryota</taxon>
        <taxon>Metazoa</taxon>
        <taxon>Ecdysozoa</taxon>
        <taxon>Nematoda</taxon>
        <taxon>Chromadorea</taxon>
        <taxon>Rhabditida</taxon>
        <taxon>Rhabditina</taxon>
        <taxon>Rhabditomorpha</taxon>
        <taxon>Strongyloidea</taxon>
        <taxon>Strongylidae</taxon>
        <taxon>Cylicostephanus</taxon>
    </lineage>
</organism>
<dbReference type="EC" id="2.3.1.20" evidence="3"/>
<dbReference type="PANTHER" id="PTHR10408:SF7">
    <property type="entry name" value="DIACYLGLYCEROL O-ACYLTRANSFERASE 1"/>
    <property type="match status" value="1"/>
</dbReference>
<dbReference type="Proteomes" id="UP000271889">
    <property type="component" value="Unassembled WGS sequence"/>
</dbReference>
<evidence type="ECO:0000256" key="3">
    <source>
        <dbReference type="ARBA" id="ARBA00013244"/>
    </source>
</evidence>
<dbReference type="OrthoDB" id="10039049at2759"/>
<comment type="subcellular location">
    <subcellularLocation>
        <location evidence="1">Endoplasmic reticulum membrane</location>
        <topology evidence="1">Multi-pass membrane protein</topology>
    </subcellularLocation>
</comment>